<dbReference type="EMBL" id="KI912114">
    <property type="protein sequence ID" value="ETS79055.1"/>
    <property type="molecule type" value="Genomic_DNA"/>
</dbReference>
<feature type="compositionally biased region" description="Low complexity" evidence="1">
    <location>
        <begin position="136"/>
        <end position="153"/>
    </location>
</feature>
<dbReference type="GeneID" id="19273921"/>
<accession>W3WYX1</accession>
<protein>
    <submittedName>
        <fullName evidence="2">Uncharacterized protein</fullName>
    </submittedName>
</protein>
<feature type="compositionally biased region" description="Polar residues" evidence="1">
    <location>
        <begin position="154"/>
        <end position="163"/>
    </location>
</feature>
<feature type="region of interest" description="Disordered" evidence="1">
    <location>
        <begin position="78"/>
        <end position="180"/>
    </location>
</feature>
<dbReference type="InParanoid" id="W3WYX1"/>
<dbReference type="KEGG" id="pfy:PFICI_08908"/>
<feature type="region of interest" description="Disordered" evidence="1">
    <location>
        <begin position="305"/>
        <end position="342"/>
    </location>
</feature>
<evidence type="ECO:0000313" key="3">
    <source>
        <dbReference type="Proteomes" id="UP000030651"/>
    </source>
</evidence>
<keyword evidence="3" id="KW-1185">Reference proteome</keyword>
<dbReference type="OMA" id="ERQYERN"/>
<reference evidence="3" key="1">
    <citation type="journal article" date="2015" name="BMC Genomics">
        <title>Genomic and transcriptomic analysis of the endophytic fungus Pestalotiopsis fici reveals its lifestyle and high potential for synthesis of natural products.</title>
        <authorList>
            <person name="Wang X."/>
            <person name="Zhang X."/>
            <person name="Liu L."/>
            <person name="Xiang M."/>
            <person name="Wang W."/>
            <person name="Sun X."/>
            <person name="Che Y."/>
            <person name="Guo L."/>
            <person name="Liu G."/>
            <person name="Guo L."/>
            <person name="Wang C."/>
            <person name="Yin W.B."/>
            <person name="Stadler M."/>
            <person name="Zhang X."/>
            <person name="Liu X."/>
        </authorList>
    </citation>
    <scope>NUCLEOTIDE SEQUENCE [LARGE SCALE GENOMIC DNA]</scope>
    <source>
        <strain evidence="3">W106-1 / CGMCC3.15140</strain>
    </source>
</reference>
<dbReference type="Proteomes" id="UP000030651">
    <property type="component" value="Unassembled WGS sequence"/>
</dbReference>
<dbReference type="eggNOG" id="ENOG502REZ4">
    <property type="taxonomic scope" value="Eukaryota"/>
</dbReference>
<evidence type="ECO:0000313" key="2">
    <source>
        <dbReference type="EMBL" id="ETS79055.1"/>
    </source>
</evidence>
<dbReference type="OrthoDB" id="5204927at2759"/>
<feature type="region of interest" description="Disordered" evidence="1">
    <location>
        <begin position="239"/>
        <end position="283"/>
    </location>
</feature>
<sequence length="412" mass="45970">MQLGMAIPPEEMARRQAAGPGIKDVLWAVGQKATGKRPRQQCSQPVDADELRKRLYMVLSQQERQKERKLLAMIEEATQRAAEEEEEEAAAAAAAAAARRQSASRSWKPTVVRGTSVKAPESLGMIRDSMRKSSEDPSTSSSRRTTQETQRTRAGSNNSNNRTVAGVGSEQKQQSPAPYVPQEAALQFARTATPMQAKVGKDRKIHELSHEALRVHTEGPALDSSKTLAGARALRKVQSEREKLRSRNQFQNSGAIEETRADDTISSRQQPPATQRYTIPNESTANKRFSLRWSLQHHDLLHPVKTGESDELARQDSQAAAAAHEHRMVDWTQSDETDDKRRGLRSPLLKRADSLWGLKDKLGKLGHEQPREHHHHNTSSDLAERVDAIVPKPVKRGIWTKFRRHAAAIHAA</sequence>
<proteinExistence type="predicted"/>
<dbReference type="RefSeq" id="XP_007835680.1">
    <property type="nucleotide sequence ID" value="XM_007837489.1"/>
</dbReference>
<feature type="compositionally biased region" description="Polar residues" evidence="1">
    <location>
        <begin position="266"/>
        <end position="283"/>
    </location>
</feature>
<feature type="compositionally biased region" description="Basic and acidic residues" evidence="1">
    <location>
        <begin position="305"/>
        <end position="314"/>
    </location>
</feature>
<dbReference type="HOGENOM" id="CLU_051030_0_0_1"/>
<gene>
    <name evidence="2" type="ORF">PFICI_08908</name>
</gene>
<evidence type="ECO:0000256" key="1">
    <source>
        <dbReference type="SAM" id="MobiDB-lite"/>
    </source>
</evidence>
<name>W3WYX1_PESFW</name>
<feature type="compositionally biased region" description="Low complexity" evidence="1">
    <location>
        <begin position="90"/>
        <end position="105"/>
    </location>
</feature>
<organism evidence="2 3">
    <name type="scientific">Pestalotiopsis fici (strain W106-1 / CGMCC3.15140)</name>
    <dbReference type="NCBI Taxonomy" id="1229662"/>
    <lineage>
        <taxon>Eukaryota</taxon>
        <taxon>Fungi</taxon>
        <taxon>Dikarya</taxon>
        <taxon>Ascomycota</taxon>
        <taxon>Pezizomycotina</taxon>
        <taxon>Sordariomycetes</taxon>
        <taxon>Xylariomycetidae</taxon>
        <taxon>Amphisphaeriales</taxon>
        <taxon>Sporocadaceae</taxon>
        <taxon>Pestalotiopsis</taxon>
    </lineage>
</organism>
<dbReference type="AlphaFoldDB" id="W3WYX1"/>